<keyword evidence="2" id="KW-0812">Transmembrane</keyword>
<feature type="compositionally biased region" description="Polar residues" evidence="1">
    <location>
        <begin position="505"/>
        <end position="524"/>
    </location>
</feature>
<evidence type="ECO:0000313" key="3">
    <source>
        <dbReference type="EMBL" id="SVP93999.1"/>
    </source>
</evidence>
<proteinExistence type="predicted"/>
<feature type="compositionally biased region" description="Basic and acidic residues" evidence="1">
    <location>
        <begin position="618"/>
        <end position="634"/>
    </location>
</feature>
<feature type="compositionally biased region" description="Basic and acidic residues" evidence="1">
    <location>
        <begin position="599"/>
        <end position="609"/>
    </location>
</feature>
<keyword evidence="2" id="KW-0472">Membrane</keyword>
<dbReference type="EMBL" id="UIVT01000004">
    <property type="protein sequence ID" value="SVP93999.1"/>
    <property type="molecule type" value="Genomic_DNA"/>
</dbReference>
<feature type="region of interest" description="Disordered" evidence="1">
    <location>
        <begin position="426"/>
        <end position="634"/>
    </location>
</feature>
<feature type="transmembrane region" description="Helical" evidence="2">
    <location>
        <begin position="7"/>
        <end position="31"/>
    </location>
</feature>
<feature type="compositionally biased region" description="Basic residues" evidence="1">
    <location>
        <begin position="559"/>
        <end position="570"/>
    </location>
</feature>
<evidence type="ECO:0000256" key="1">
    <source>
        <dbReference type="SAM" id="MobiDB-lite"/>
    </source>
</evidence>
<accession>A0A3B0N9A8</accession>
<reference evidence="4" key="1">
    <citation type="submission" date="2018-07" db="EMBL/GenBank/DDBJ databases">
        <authorList>
            <person name="Quirk P.G."/>
            <person name="Krulwich T.A."/>
        </authorList>
    </citation>
    <scope>NUCLEOTIDE SEQUENCE</scope>
    <source>
        <strain evidence="4">Anand</strain>
    </source>
</reference>
<feature type="compositionally biased region" description="Low complexity" evidence="1">
    <location>
        <begin position="445"/>
        <end position="492"/>
    </location>
</feature>
<feature type="compositionally biased region" description="Low complexity" evidence="1">
    <location>
        <begin position="586"/>
        <end position="597"/>
    </location>
</feature>
<dbReference type="EMBL" id="UIVS01000004">
    <property type="protein sequence ID" value="SVP94479.1"/>
    <property type="molecule type" value="Genomic_DNA"/>
</dbReference>
<dbReference type="AlphaFoldDB" id="A0A3B0N9A8"/>
<feature type="compositionally biased region" description="Basic and acidic residues" evidence="1">
    <location>
        <begin position="571"/>
        <end position="584"/>
    </location>
</feature>
<evidence type="ECO:0000313" key="4">
    <source>
        <dbReference type="EMBL" id="SVP94479.1"/>
    </source>
</evidence>
<keyword evidence="2" id="KW-1133">Transmembrane helix</keyword>
<gene>
    <name evidence="3" type="ORF">TAT_000299700</name>
    <name evidence="4" type="ORF">TAV_000299800</name>
</gene>
<evidence type="ECO:0000256" key="2">
    <source>
        <dbReference type="SAM" id="Phobius"/>
    </source>
</evidence>
<organism evidence="4">
    <name type="scientific">Theileria annulata</name>
    <dbReference type="NCBI Taxonomy" id="5874"/>
    <lineage>
        <taxon>Eukaryota</taxon>
        <taxon>Sar</taxon>
        <taxon>Alveolata</taxon>
        <taxon>Apicomplexa</taxon>
        <taxon>Aconoidasida</taxon>
        <taxon>Piroplasmida</taxon>
        <taxon>Theileriidae</taxon>
        <taxon>Theileria</taxon>
    </lineage>
</organism>
<dbReference type="VEuPathDB" id="PiroplasmaDB:TA17215"/>
<protein>
    <submittedName>
        <fullName evidence="4">Uncharacterized protein</fullName>
    </submittedName>
</protein>
<sequence>MSDFRNLFIVFLFYISNLLVKNVLCAVGLLANGSISLDLDLGSLDLEKINIIKSLDKPDRYKINAKEGVLINSIRLLNNVLWTQVGVSTCQDLIIYDFAGTELVVSIVINNGGIKNVYYTKKFQDGYSFIRLPSFLTLIHDEFKPKGYLIPEVLDLSDEFHKVFFDYTIMMMADLIYEKYKPSNNSGFGHLMDGLKTIWINDDNDSKGKVASCIEIFDKQERIKMLKITLQDLNELHFIWKDGMWTPLLGLGFKTNYKRLGFKRLFEARSESEGKEKDLDPLPKILDLNKKNDSFSYSSYTFLNMNFLVIRPLFEFLTKKIVHDDKEIYGNNLCKFILTIIRTSEPVRFFVSISVNETSFTGDDIYFERSESDGEWKRVNQFTALACIQKCIVEFTDVHYLKSADLYGIYSGAKVNDLPSKVKSKLTGQDYTPTPTATPIPQTPTAPTTTGSLPTFPPSSTVSTPPPTSSTALPSSLVSSQTSQTSPRTSSPMPATPSLPLPDKVSTTKATSSPHMPKKSSTLITKPHSPAHLSGSSSSRRDSRTKDETMGTATPSEPRHRKRSKSKRVKPPHDHRSPRPRFSDHSPTYTEYTPTSSKELTHSETHEPSSETGSHRSLSKESIHTPETKEPVITPEHLEQMKQDIISRVVEIIRSEFFTNTIAITSLTLLPTLLI</sequence>
<name>A0A3B0N9A8_THEAN</name>
<feature type="compositionally biased region" description="Basic and acidic residues" evidence="1">
    <location>
        <begin position="539"/>
        <end position="549"/>
    </location>
</feature>